<keyword evidence="1" id="KW-0560">Oxidoreductase</keyword>
<keyword evidence="4" id="KW-1185">Reference proteome</keyword>
<proteinExistence type="predicted"/>
<gene>
    <name evidence="3" type="ORF">ETSY2_27150</name>
</gene>
<dbReference type="AlphaFoldDB" id="W4M456"/>
<sequence>MSIPMSSELEAIKNLKQISREEFLLPGTSVCGGCGGLEALRLAAKVLGPKTVFVNAAGCFTLLAVFPYTPLKGSWLYTTMASAAAGAQGVRDALDVLMERGKMKAEDDVDVVVVAGDGSTYDMAFSSISGAIFRQLDFWYFCYDNESYGNTGMQMSSATPYGARTATTPVSARTQEGTEHGKKDLFEIWRAHHPAYLATVSPRYPVDLTNKFLKAKSLRGPKLFIAHAPCPTGWLYGPEHTAEYARLAVDTGLFALKETVDGTVTHTHVPRRRRPVADYLQGQGRYRHLFEPERNETAIRQIQAQVDRYWETV</sequence>
<dbReference type="InterPro" id="IPR011766">
    <property type="entry name" value="TPP_enzyme_TPP-bd"/>
</dbReference>
<name>W4M456_9BACT</name>
<dbReference type="Gene3D" id="3.40.50.970">
    <property type="match status" value="1"/>
</dbReference>
<dbReference type="Proteomes" id="UP000019140">
    <property type="component" value="Unassembled WGS sequence"/>
</dbReference>
<comment type="caution">
    <text evidence="3">The sequence shown here is derived from an EMBL/GenBank/DDBJ whole genome shotgun (WGS) entry which is preliminary data.</text>
</comment>
<dbReference type="InterPro" id="IPR051479">
    <property type="entry name" value="PorB-like"/>
</dbReference>
<dbReference type="HOGENOM" id="CLU_058423_0_0_7"/>
<dbReference type="PANTHER" id="PTHR42897">
    <property type="entry name" value="PYRUVATE SYNTHASE SUBUNIT PORB"/>
    <property type="match status" value="1"/>
</dbReference>
<accession>W4M456</accession>
<dbReference type="GO" id="GO:0016491">
    <property type="term" value="F:oxidoreductase activity"/>
    <property type="evidence" value="ECO:0007669"/>
    <property type="project" value="UniProtKB-KW"/>
</dbReference>
<evidence type="ECO:0000313" key="4">
    <source>
        <dbReference type="Proteomes" id="UP000019140"/>
    </source>
</evidence>
<keyword evidence="3" id="KW-0670">Pyruvate</keyword>
<dbReference type="SUPFAM" id="SSF52518">
    <property type="entry name" value="Thiamin diphosphate-binding fold (THDP-binding)"/>
    <property type="match status" value="1"/>
</dbReference>
<feature type="domain" description="Thiamine pyrophosphate enzyme TPP-binding" evidence="2">
    <location>
        <begin position="57"/>
        <end position="223"/>
    </location>
</feature>
<evidence type="ECO:0000259" key="2">
    <source>
        <dbReference type="Pfam" id="PF02775"/>
    </source>
</evidence>
<dbReference type="GO" id="GO:0030976">
    <property type="term" value="F:thiamine pyrophosphate binding"/>
    <property type="evidence" value="ECO:0007669"/>
    <property type="project" value="InterPro"/>
</dbReference>
<dbReference type="InterPro" id="IPR029061">
    <property type="entry name" value="THDP-binding"/>
</dbReference>
<dbReference type="Pfam" id="PF02775">
    <property type="entry name" value="TPP_enzyme_C"/>
    <property type="match status" value="1"/>
</dbReference>
<evidence type="ECO:0000313" key="3">
    <source>
        <dbReference type="EMBL" id="ETX04731.1"/>
    </source>
</evidence>
<dbReference type="EMBL" id="AZHX01001141">
    <property type="protein sequence ID" value="ETX04731.1"/>
    <property type="molecule type" value="Genomic_DNA"/>
</dbReference>
<protein>
    <submittedName>
        <fullName evidence="3">Pyruvate synthase</fullName>
    </submittedName>
</protein>
<organism evidence="3 4">
    <name type="scientific">Candidatus Entotheonella gemina</name>
    <dbReference type="NCBI Taxonomy" id="1429439"/>
    <lineage>
        <taxon>Bacteria</taxon>
        <taxon>Pseudomonadati</taxon>
        <taxon>Nitrospinota/Tectimicrobiota group</taxon>
        <taxon>Candidatus Tectimicrobiota</taxon>
        <taxon>Candidatus Entotheonellia</taxon>
        <taxon>Candidatus Entotheonellales</taxon>
        <taxon>Candidatus Entotheonellaceae</taxon>
        <taxon>Candidatus Entotheonella</taxon>
    </lineage>
</organism>
<evidence type="ECO:0000256" key="1">
    <source>
        <dbReference type="ARBA" id="ARBA00023002"/>
    </source>
</evidence>
<reference evidence="3 4" key="1">
    <citation type="journal article" date="2014" name="Nature">
        <title>An environmental bacterial taxon with a large and distinct metabolic repertoire.</title>
        <authorList>
            <person name="Wilson M.C."/>
            <person name="Mori T."/>
            <person name="Ruckert C."/>
            <person name="Uria A.R."/>
            <person name="Helf M.J."/>
            <person name="Takada K."/>
            <person name="Gernert C."/>
            <person name="Steffens U.A."/>
            <person name="Heycke N."/>
            <person name="Schmitt S."/>
            <person name="Rinke C."/>
            <person name="Helfrich E.J."/>
            <person name="Brachmann A.O."/>
            <person name="Gurgui C."/>
            <person name="Wakimoto T."/>
            <person name="Kracht M."/>
            <person name="Crusemann M."/>
            <person name="Hentschel U."/>
            <person name="Abe I."/>
            <person name="Matsunaga S."/>
            <person name="Kalinowski J."/>
            <person name="Takeyama H."/>
            <person name="Piel J."/>
        </authorList>
    </citation>
    <scope>NUCLEOTIDE SEQUENCE [LARGE SCALE GENOMIC DNA]</scope>
    <source>
        <strain evidence="4">TSY2</strain>
    </source>
</reference>
<dbReference type="GO" id="GO:0044281">
    <property type="term" value="P:small molecule metabolic process"/>
    <property type="evidence" value="ECO:0007669"/>
    <property type="project" value="UniProtKB-ARBA"/>
</dbReference>
<dbReference type="PANTHER" id="PTHR42897:SF2">
    <property type="entry name" value="PYRUVATE SYNTHASE SUBUNIT PORB"/>
    <property type="match status" value="1"/>
</dbReference>